<feature type="compositionally biased region" description="Polar residues" evidence="2">
    <location>
        <begin position="265"/>
        <end position="278"/>
    </location>
</feature>
<evidence type="ECO:0000256" key="2">
    <source>
        <dbReference type="SAM" id="MobiDB-lite"/>
    </source>
</evidence>
<dbReference type="AlphaFoldDB" id="A0A1A9A8C5"/>
<feature type="compositionally biased region" description="Basic and acidic residues" evidence="2">
    <location>
        <begin position="176"/>
        <end position="187"/>
    </location>
</feature>
<feature type="compositionally biased region" description="Polar residues" evidence="2">
    <location>
        <begin position="346"/>
        <end position="364"/>
    </location>
</feature>
<evidence type="ECO:0000256" key="1">
    <source>
        <dbReference type="SAM" id="Coils"/>
    </source>
</evidence>
<feature type="compositionally biased region" description="Low complexity" evidence="2">
    <location>
        <begin position="446"/>
        <end position="455"/>
    </location>
</feature>
<dbReference type="Proteomes" id="UP000078550">
    <property type="component" value="Unassembled WGS sequence"/>
</dbReference>
<gene>
    <name evidence="4" type="ORF">POVWA2_063680</name>
</gene>
<feature type="compositionally biased region" description="Polar residues" evidence="2">
    <location>
        <begin position="480"/>
        <end position="492"/>
    </location>
</feature>
<feature type="region of interest" description="Disordered" evidence="2">
    <location>
        <begin position="480"/>
        <end position="585"/>
    </location>
</feature>
<organism evidence="4 5">
    <name type="scientific">Plasmodium ovale wallikeri</name>
    <dbReference type="NCBI Taxonomy" id="864142"/>
    <lineage>
        <taxon>Eukaryota</taxon>
        <taxon>Sar</taxon>
        <taxon>Alveolata</taxon>
        <taxon>Apicomplexa</taxon>
        <taxon>Aconoidasida</taxon>
        <taxon>Haemosporida</taxon>
        <taxon>Plasmodiidae</taxon>
        <taxon>Plasmodium</taxon>
        <taxon>Plasmodium (Plasmodium)</taxon>
    </lineage>
</organism>
<reference evidence="5" key="1">
    <citation type="submission" date="2016-05" db="EMBL/GenBank/DDBJ databases">
        <authorList>
            <person name="Naeem Raeece"/>
        </authorList>
    </citation>
    <scope>NUCLEOTIDE SEQUENCE [LARGE SCALE GENOMIC DNA]</scope>
</reference>
<keyword evidence="3" id="KW-1133">Transmembrane helix</keyword>
<sequence length="1026" mass="115628">MDNFLGYTTHTHDIPIEVFLDFIQDDIKNVIRTHGHKNCGLSYEDVCKQIQTIITTKRTLILKLMNEHGQKKLNSEWRSEKNGFLNKLFKEEGFMNMCFPKKKYPNNKILNQLLSKHIQFCKEKDVKREALEKNPEYSACKQYNMWIDAQRKSFTQEYLINVRNFTSQTVEKYFSTKDHPGGHDPRGTYHKSKLNCTQYNTPPRSNPKIPVTEAPTNIVQSPMEPNNITGSQGKDGSSATYKVSGSAKTKPEENTPPNSKPHILDSQTSTPSKIQTGDTPVKTETPGSPVNRDGEKKESIPAQGQLPINRPPSAQAEVSPQTKGPPLPPEVTSPTHAIQSVPAATATTVKNTTSNQTPVTSSILTVTPVSSPNSGSPSTSNLFTPAADAKGQDKASQSSTTSETLPTTHPIQSVSSSAPADLSLPPLQAPVLTAPPVANTANEPGTPASTSASAITTTFRTTIATPATDTIPTMSITQAPIPSTKQAPSASHSQEDPHTPALSGPKTTEPNTESQQTAIHQPTSFSGRNNGGISFPTKADSPDGNEKITLPKNTPQQSKDSSLVSSTSLPEGAQPNGKPSITSTKFPPLTTIIPTIIIILAAITLLLQLYKYTPFGFLLGRRRKRRKRDLRSTFVIPEESTYESPNIALQEWENPNLLGQIVENDAYIKLLKINRYKQEMQKRKKKNKKTLIEVHIEVLEEHKNNEWELHKGDFLEICLRGFKNEENDNYSKLPNTELTAKSTKNDKIIEDIQKQDILWNNWVEDHRHILEKWKKEDWFQNLKNKWRNEEQKYKEKNDKLQDNILNKQETHSIVTQKEIWKQWISKQANLIDMFNKEDWFKELVYAQDKEKDNYHINEYNNVTVTTETQLKNEKRNHEYSRSKDIIQKLMVQIHMMVLEECIKEEIIKQKELCIHNFIEDIHNNNNYDEKRNIPLYEFCKKLKAIRGILINHLVSLRICAEKQEIILSVDNKRTESTSKNQKGESSQANTISASSFGKMIGVSQLSLFLYKITPLGSCLSPPLGNL</sequence>
<feature type="transmembrane region" description="Helical" evidence="3">
    <location>
        <begin position="592"/>
        <end position="619"/>
    </location>
</feature>
<feature type="compositionally biased region" description="Polar residues" evidence="2">
    <location>
        <begin position="505"/>
        <end position="532"/>
    </location>
</feature>
<feature type="compositionally biased region" description="Polar residues" evidence="2">
    <location>
        <begin position="194"/>
        <end position="203"/>
    </location>
</feature>
<feature type="compositionally biased region" description="Low complexity" evidence="2">
    <location>
        <begin position="365"/>
        <end position="381"/>
    </location>
</feature>
<feature type="region of interest" description="Disordered" evidence="2">
    <location>
        <begin position="176"/>
        <end position="334"/>
    </location>
</feature>
<feature type="compositionally biased region" description="Low complexity" evidence="2">
    <location>
        <begin position="415"/>
        <end position="430"/>
    </location>
</feature>
<keyword evidence="1" id="KW-0175">Coiled coil</keyword>
<evidence type="ECO:0000313" key="5">
    <source>
        <dbReference type="Proteomes" id="UP000078550"/>
    </source>
</evidence>
<keyword evidence="3" id="KW-0812">Transmembrane</keyword>
<protein>
    <submittedName>
        <fullName evidence="4">STP1 protein</fullName>
    </submittedName>
</protein>
<feature type="compositionally biased region" description="Polar residues" evidence="2">
    <location>
        <begin position="214"/>
        <end position="247"/>
    </location>
</feature>
<feature type="coiled-coil region" evidence="1">
    <location>
        <begin position="779"/>
        <end position="810"/>
    </location>
</feature>
<evidence type="ECO:0000313" key="4">
    <source>
        <dbReference type="EMBL" id="SBT52731.1"/>
    </source>
</evidence>
<feature type="region of interest" description="Disordered" evidence="2">
    <location>
        <begin position="346"/>
        <end position="455"/>
    </location>
</feature>
<evidence type="ECO:0000256" key="3">
    <source>
        <dbReference type="SAM" id="Phobius"/>
    </source>
</evidence>
<feature type="compositionally biased region" description="Polar residues" evidence="2">
    <location>
        <begin position="394"/>
        <end position="414"/>
    </location>
</feature>
<feature type="compositionally biased region" description="Low complexity" evidence="2">
    <location>
        <begin position="558"/>
        <end position="568"/>
    </location>
</feature>
<accession>A0A1A9A8C5</accession>
<name>A0A1A9A8C5_PLAOA</name>
<proteinExistence type="predicted"/>
<dbReference type="EMBL" id="FLRE01000319">
    <property type="protein sequence ID" value="SBT52731.1"/>
    <property type="molecule type" value="Genomic_DNA"/>
</dbReference>
<keyword evidence="3" id="KW-0472">Membrane</keyword>